<dbReference type="PANTHER" id="PTHR33645:SF2">
    <property type="entry name" value="FAMILY PROTEIN, PUTATIVE (DUF3754)-RELATED"/>
    <property type="match status" value="1"/>
</dbReference>
<dbReference type="InterPro" id="IPR022227">
    <property type="entry name" value="DUF3754"/>
</dbReference>
<protein>
    <submittedName>
        <fullName evidence="2">Uncharacterized protein</fullName>
    </submittedName>
</protein>
<dbReference type="AlphaFoldDB" id="A0ABC8RD50"/>
<evidence type="ECO:0000256" key="1">
    <source>
        <dbReference type="SAM" id="MobiDB-lite"/>
    </source>
</evidence>
<evidence type="ECO:0000313" key="3">
    <source>
        <dbReference type="Proteomes" id="UP001642360"/>
    </source>
</evidence>
<dbReference type="PANTHER" id="PTHR33645">
    <property type="entry name" value="AMINOPEPTIDASE (DUF3754)"/>
    <property type="match status" value="1"/>
</dbReference>
<evidence type="ECO:0000313" key="2">
    <source>
        <dbReference type="EMBL" id="CAK9142202.1"/>
    </source>
</evidence>
<feature type="region of interest" description="Disordered" evidence="1">
    <location>
        <begin position="56"/>
        <end position="79"/>
    </location>
</feature>
<dbReference type="Pfam" id="PF12576">
    <property type="entry name" value="DUF3754"/>
    <property type="match status" value="1"/>
</dbReference>
<accession>A0ABC8RD50</accession>
<dbReference type="EMBL" id="CAUOFW020001205">
    <property type="protein sequence ID" value="CAK9142202.1"/>
    <property type="molecule type" value="Genomic_DNA"/>
</dbReference>
<comment type="caution">
    <text evidence="2">The sequence shown here is derived from an EMBL/GenBank/DDBJ whole genome shotgun (WGS) entry which is preliminary data.</text>
</comment>
<gene>
    <name evidence="2" type="ORF">ILEXP_LOCUS9857</name>
</gene>
<organism evidence="2 3">
    <name type="scientific">Ilex paraguariensis</name>
    <name type="common">yerba mate</name>
    <dbReference type="NCBI Taxonomy" id="185542"/>
    <lineage>
        <taxon>Eukaryota</taxon>
        <taxon>Viridiplantae</taxon>
        <taxon>Streptophyta</taxon>
        <taxon>Embryophyta</taxon>
        <taxon>Tracheophyta</taxon>
        <taxon>Spermatophyta</taxon>
        <taxon>Magnoliopsida</taxon>
        <taxon>eudicotyledons</taxon>
        <taxon>Gunneridae</taxon>
        <taxon>Pentapetalae</taxon>
        <taxon>asterids</taxon>
        <taxon>campanulids</taxon>
        <taxon>Aquifoliales</taxon>
        <taxon>Aquifoliaceae</taxon>
        <taxon>Ilex</taxon>
    </lineage>
</organism>
<reference evidence="2 3" key="1">
    <citation type="submission" date="2024-02" db="EMBL/GenBank/DDBJ databases">
        <authorList>
            <person name="Vignale AGUSTIN F."/>
            <person name="Sosa J E."/>
            <person name="Modenutti C."/>
        </authorList>
    </citation>
    <scope>NUCLEOTIDE SEQUENCE [LARGE SCALE GENOMIC DNA]</scope>
</reference>
<keyword evidence="3" id="KW-1185">Reference proteome</keyword>
<dbReference type="Proteomes" id="UP001642360">
    <property type="component" value="Unassembled WGS sequence"/>
</dbReference>
<name>A0ABC8RD50_9AQUA</name>
<proteinExistence type="predicted"/>
<sequence length="659" mass="74798">MFLSPQILTSVSALSSSSLLPSPASNNSIYRCLSSSKIPYCFRVLQNVPVAPLESRSQSARKNDELPPAAEALDRNLDTDGGKKWTGGISGIQVPRQKYIAVSKSELLDAIVSMFESREEVDQFLLLSSCLDSILHAEHKSILEEMRVDYDLTQSMQNKSTTSEGLTSLVRKCVPNEKESDSIFDNPVGIISMEKYGEHKLEPDQVLPSNSALDLRYLLGSSSKSVKSNSCEESRIAVATSFQRAFMQLLCNAQFEELSARDLMLTSALNTDYLLNLPVYVDWKRAFSSNAIIFRANASDRLRMSLRIDQVRLSWLDKGPNIKTEVIYCSRVWYRRGYAMERQKGLLIVEKLDYLQSKLLQGIFFSISKPLGKFGLWLTEAFKCGSQVENAQVWANKIVMWLKELPLLQNSHDYDEHISESMIEVDHLLESDLPIWLAAQKAVKRYEGILSTAGPRSRLLRKLLTWIGLISPRPEKTFDLDSDICSSEPYLRLVLIDAPLPPFSAPRRSRRKRRKGLSSFYKLKATILDRPLSLSRISLGDIWEPATRKSCGNDLWKMLKTAISILLSQSILQEPAFQELILLYTEERGEEAAEDREDRAVVPSLQLKIYEKIPIPDLPVIFPHKKLSFRILDTFAVGFCNMLNKRMLMLRSTHLDQIL</sequence>